<name>A0A6J5P567_9CAUD</name>
<evidence type="ECO:0000313" key="2">
    <source>
        <dbReference type="EMBL" id="CAB4162674.1"/>
    </source>
</evidence>
<protein>
    <submittedName>
        <fullName evidence="2">Uncharacterized protein</fullName>
    </submittedName>
</protein>
<organism evidence="2">
    <name type="scientific">uncultured Caudovirales phage</name>
    <dbReference type="NCBI Taxonomy" id="2100421"/>
    <lineage>
        <taxon>Viruses</taxon>
        <taxon>Duplodnaviria</taxon>
        <taxon>Heunggongvirae</taxon>
        <taxon>Uroviricota</taxon>
        <taxon>Caudoviricetes</taxon>
        <taxon>Peduoviridae</taxon>
        <taxon>Maltschvirus</taxon>
        <taxon>Maltschvirus maltsch</taxon>
    </lineage>
</organism>
<proteinExistence type="predicted"/>
<dbReference type="EMBL" id="LR796737">
    <property type="protein sequence ID" value="CAB4162674.1"/>
    <property type="molecule type" value="Genomic_DNA"/>
</dbReference>
<accession>A0A6J5P567</accession>
<sequence>MINWEKLQDLTEEKKECVRICEQCEYLGENKNCTEHECNCFVTSIVIEGLNCPHSKW</sequence>
<dbReference type="EMBL" id="LR796418">
    <property type="protein sequence ID" value="CAB4143191.1"/>
    <property type="molecule type" value="Genomic_DNA"/>
</dbReference>
<gene>
    <name evidence="1" type="ORF">UFOVP436_88</name>
    <name evidence="2" type="ORF">UFOVP784_88</name>
</gene>
<reference evidence="2" key="1">
    <citation type="submission" date="2020-04" db="EMBL/GenBank/DDBJ databases">
        <authorList>
            <person name="Chiriac C."/>
            <person name="Salcher M."/>
            <person name="Ghai R."/>
            <person name="Kavagutti S V."/>
        </authorList>
    </citation>
    <scope>NUCLEOTIDE SEQUENCE</scope>
</reference>
<evidence type="ECO:0000313" key="1">
    <source>
        <dbReference type="EMBL" id="CAB4143191.1"/>
    </source>
</evidence>